<dbReference type="EMBL" id="JAPQKQ010000005">
    <property type="protein sequence ID" value="KAJ5197559.1"/>
    <property type="molecule type" value="Genomic_DNA"/>
</dbReference>
<name>A0A9W9MD96_9EURO</name>
<dbReference type="AlphaFoldDB" id="A0A9W9MD96"/>
<keyword evidence="2" id="KW-1185">Reference proteome</keyword>
<protein>
    <submittedName>
        <fullName evidence="1">Uncharacterized protein</fullName>
    </submittedName>
</protein>
<gene>
    <name evidence="1" type="ORF">N7449_008038</name>
</gene>
<reference evidence="1" key="2">
    <citation type="journal article" date="2023" name="IMA Fungus">
        <title>Comparative genomic study of the Penicillium genus elucidates a diverse pangenome and 15 lateral gene transfer events.</title>
        <authorList>
            <person name="Petersen C."/>
            <person name="Sorensen T."/>
            <person name="Nielsen M.R."/>
            <person name="Sondergaard T.E."/>
            <person name="Sorensen J.L."/>
            <person name="Fitzpatrick D.A."/>
            <person name="Frisvad J.C."/>
            <person name="Nielsen K.L."/>
        </authorList>
    </citation>
    <scope>NUCLEOTIDE SEQUENCE</scope>
    <source>
        <strain evidence="1">IBT 20477</strain>
    </source>
</reference>
<organism evidence="1 2">
    <name type="scientific">Penicillium cf. viridicatum</name>
    <dbReference type="NCBI Taxonomy" id="2972119"/>
    <lineage>
        <taxon>Eukaryota</taxon>
        <taxon>Fungi</taxon>
        <taxon>Dikarya</taxon>
        <taxon>Ascomycota</taxon>
        <taxon>Pezizomycotina</taxon>
        <taxon>Eurotiomycetes</taxon>
        <taxon>Eurotiomycetidae</taxon>
        <taxon>Eurotiales</taxon>
        <taxon>Aspergillaceae</taxon>
        <taxon>Penicillium</taxon>
    </lineage>
</organism>
<evidence type="ECO:0000313" key="1">
    <source>
        <dbReference type="EMBL" id="KAJ5197559.1"/>
    </source>
</evidence>
<evidence type="ECO:0000313" key="2">
    <source>
        <dbReference type="Proteomes" id="UP001150942"/>
    </source>
</evidence>
<reference evidence="1" key="1">
    <citation type="submission" date="2022-11" db="EMBL/GenBank/DDBJ databases">
        <authorList>
            <person name="Petersen C."/>
        </authorList>
    </citation>
    <scope>NUCLEOTIDE SEQUENCE</scope>
    <source>
        <strain evidence="1">IBT 20477</strain>
    </source>
</reference>
<accession>A0A9W9MD96</accession>
<comment type="caution">
    <text evidence="1">The sequence shown here is derived from an EMBL/GenBank/DDBJ whole genome shotgun (WGS) entry which is preliminary data.</text>
</comment>
<sequence length="68" mass="7563">MYAEGDDSSVVSEPSRRRRAVLYRVRGFLSVAVTVGPAVSDTELTLSEPFDEFAVAPFSQWLDLQGQR</sequence>
<dbReference type="Proteomes" id="UP001150942">
    <property type="component" value="Unassembled WGS sequence"/>
</dbReference>
<proteinExistence type="predicted"/>